<evidence type="ECO:0000256" key="14">
    <source>
        <dbReference type="ARBA" id="ARBA00022801"/>
    </source>
</evidence>
<reference evidence="31 32" key="1">
    <citation type="submission" date="2019-09" db="EMBL/GenBank/DDBJ databases">
        <title>NBRP : Genome information of microbial organism related human and environment.</title>
        <authorList>
            <person name="Hattori M."/>
            <person name="Oshima K."/>
            <person name="Inaba H."/>
            <person name="Suda W."/>
            <person name="Sakamoto M."/>
            <person name="Iino T."/>
            <person name="Kitahara M."/>
            <person name="Oshida Y."/>
            <person name="Iida T."/>
            <person name="Kudo T."/>
            <person name="Itoh T."/>
            <person name="Ohkuma M."/>
        </authorList>
    </citation>
    <scope>NUCLEOTIDE SEQUENCE [LARGE SCALE GENOMIC DNA]</scope>
    <source>
        <strain evidence="31 32">Mie-1</strain>
    </source>
</reference>
<dbReference type="GO" id="GO:0008360">
    <property type="term" value="P:regulation of cell shape"/>
    <property type="evidence" value="ECO:0007669"/>
    <property type="project" value="UniProtKB-KW"/>
</dbReference>
<keyword evidence="14" id="KW-0378">Hydrolase</keyword>
<dbReference type="UniPathway" id="UPA00219"/>
<evidence type="ECO:0000256" key="9">
    <source>
        <dbReference type="ARBA" id="ARBA00022645"/>
    </source>
</evidence>
<dbReference type="PANTHER" id="PTHR32282:SF27">
    <property type="entry name" value="PENICILLIN-BINDING PROTEIN 1A"/>
    <property type="match status" value="1"/>
</dbReference>
<evidence type="ECO:0000256" key="8">
    <source>
        <dbReference type="ARBA" id="ARBA00022519"/>
    </source>
</evidence>
<feature type="domain" description="Glycosyl transferase family 51" evidence="29">
    <location>
        <begin position="63"/>
        <end position="241"/>
    </location>
</feature>
<comment type="pathway">
    <text evidence="26">Glycan biosynthesis.</text>
</comment>
<dbReference type="GO" id="GO:0006508">
    <property type="term" value="P:proteolysis"/>
    <property type="evidence" value="ECO:0007669"/>
    <property type="project" value="UniProtKB-KW"/>
</dbReference>
<comment type="catalytic activity">
    <reaction evidence="23">
        <text>Preferential cleavage: (Ac)2-L-Lys-D-Ala-|-D-Ala. Also transpeptidation of peptidyl-alanyl moieties that are N-acyl substituents of D-alanine.</text>
        <dbReference type="EC" id="3.4.16.4"/>
    </reaction>
</comment>
<keyword evidence="8" id="KW-0997">Cell inner membrane</keyword>
<dbReference type="AlphaFoldDB" id="A0A5A7MW06"/>
<dbReference type="InterPro" id="IPR012338">
    <property type="entry name" value="Beta-lactam/transpept-like"/>
</dbReference>
<dbReference type="EMBL" id="BKCM01000003">
    <property type="protein sequence ID" value="GER00112.1"/>
    <property type="molecule type" value="Genomic_DNA"/>
</dbReference>
<evidence type="ECO:0000256" key="4">
    <source>
        <dbReference type="ARBA" id="ARBA00007739"/>
    </source>
</evidence>
<feature type="domain" description="Penicillin-binding protein OB-like" evidence="30">
    <location>
        <begin position="328"/>
        <end position="455"/>
    </location>
</feature>
<keyword evidence="32" id="KW-1185">Reference proteome</keyword>
<dbReference type="RefSeq" id="WP_150001863.1">
    <property type="nucleotide sequence ID" value="NZ_BKCM01000003.1"/>
</dbReference>
<evidence type="ECO:0000256" key="18">
    <source>
        <dbReference type="ARBA" id="ARBA00022989"/>
    </source>
</evidence>
<evidence type="ECO:0000256" key="5">
    <source>
        <dbReference type="ARBA" id="ARBA00012448"/>
    </source>
</evidence>
<keyword evidence="18 27" id="KW-1133">Transmembrane helix</keyword>
<dbReference type="Gene3D" id="3.40.710.10">
    <property type="entry name" value="DD-peptidase/beta-lactamase superfamily"/>
    <property type="match status" value="2"/>
</dbReference>
<comment type="similarity">
    <text evidence="3">In the C-terminal section; belongs to the transpeptidase family.</text>
</comment>
<dbReference type="Pfam" id="PF00905">
    <property type="entry name" value="Transpeptidase"/>
    <property type="match status" value="1"/>
</dbReference>
<evidence type="ECO:0000256" key="6">
    <source>
        <dbReference type="ARBA" id="ARBA00018638"/>
    </source>
</evidence>
<organism evidence="31 32">
    <name type="scientific">Iodidimonas gelatinilytica</name>
    <dbReference type="NCBI Taxonomy" id="1236966"/>
    <lineage>
        <taxon>Bacteria</taxon>
        <taxon>Pseudomonadati</taxon>
        <taxon>Pseudomonadota</taxon>
        <taxon>Alphaproteobacteria</taxon>
        <taxon>Iodidimonadales</taxon>
        <taxon>Iodidimonadaceae</taxon>
        <taxon>Iodidimonas</taxon>
    </lineage>
</organism>
<dbReference type="GO" id="GO:0009002">
    <property type="term" value="F:serine-type D-Ala-D-Ala carboxypeptidase activity"/>
    <property type="evidence" value="ECO:0007669"/>
    <property type="project" value="UniProtKB-EC"/>
</dbReference>
<dbReference type="PANTHER" id="PTHR32282">
    <property type="entry name" value="BINDING PROTEIN TRANSPEPTIDASE, PUTATIVE-RELATED"/>
    <property type="match status" value="1"/>
</dbReference>
<evidence type="ECO:0000256" key="21">
    <source>
        <dbReference type="ARBA" id="ARBA00023268"/>
    </source>
</evidence>
<accession>A0A5A7MW06</accession>
<dbReference type="InterPro" id="IPR050396">
    <property type="entry name" value="Glycosyltr_51/Transpeptidase"/>
</dbReference>
<comment type="catalytic activity">
    <reaction evidence="25">
        <text>[GlcNAc-(1-&gt;4)-Mur2Ac(oyl-L-Ala-gamma-D-Glu-L-Lys-D-Ala-D-Ala)](n)-di-trans,octa-cis-undecaprenyl diphosphate + beta-D-GlcNAc-(1-&gt;4)-Mur2Ac(oyl-L-Ala-gamma-D-Glu-L-Lys-D-Ala-D-Ala)-di-trans,octa-cis-undecaprenyl diphosphate = [GlcNAc-(1-&gt;4)-Mur2Ac(oyl-L-Ala-gamma-D-Glu-L-Lys-D-Ala-D-Ala)](n+1)-di-trans,octa-cis-undecaprenyl diphosphate + di-trans,octa-cis-undecaprenyl diphosphate + H(+)</text>
        <dbReference type="Rhea" id="RHEA:23708"/>
        <dbReference type="Rhea" id="RHEA-COMP:9602"/>
        <dbReference type="Rhea" id="RHEA-COMP:9603"/>
        <dbReference type="ChEBI" id="CHEBI:15378"/>
        <dbReference type="ChEBI" id="CHEBI:58405"/>
        <dbReference type="ChEBI" id="CHEBI:60033"/>
        <dbReference type="ChEBI" id="CHEBI:78435"/>
        <dbReference type="EC" id="2.4.99.28"/>
    </reaction>
</comment>
<keyword evidence="10" id="KW-0645">Protease</keyword>
<keyword evidence="16" id="KW-0735">Signal-anchor</keyword>
<evidence type="ECO:0000256" key="17">
    <source>
        <dbReference type="ARBA" id="ARBA00022984"/>
    </source>
</evidence>
<dbReference type="Gene3D" id="2.40.50.140">
    <property type="entry name" value="Nucleic acid-binding proteins"/>
    <property type="match status" value="1"/>
</dbReference>
<dbReference type="InterPro" id="IPR023346">
    <property type="entry name" value="Lysozyme-like_dom_sf"/>
</dbReference>
<dbReference type="GO" id="GO:0005886">
    <property type="term" value="C:plasma membrane"/>
    <property type="evidence" value="ECO:0007669"/>
    <property type="project" value="UniProtKB-SubCell"/>
</dbReference>
<dbReference type="Proteomes" id="UP000325187">
    <property type="component" value="Unassembled WGS sequence"/>
</dbReference>
<dbReference type="FunFam" id="1.10.3810.10:FF:000003">
    <property type="entry name" value="Penicillin-binding protein 1a"/>
    <property type="match status" value="1"/>
</dbReference>
<evidence type="ECO:0000259" key="29">
    <source>
        <dbReference type="Pfam" id="PF00912"/>
    </source>
</evidence>
<dbReference type="InterPro" id="IPR036950">
    <property type="entry name" value="PBP_transglycosylase"/>
</dbReference>
<evidence type="ECO:0000256" key="12">
    <source>
        <dbReference type="ARBA" id="ARBA00022679"/>
    </source>
</evidence>
<evidence type="ECO:0000256" key="25">
    <source>
        <dbReference type="ARBA" id="ARBA00049902"/>
    </source>
</evidence>
<evidence type="ECO:0000256" key="16">
    <source>
        <dbReference type="ARBA" id="ARBA00022968"/>
    </source>
</evidence>
<keyword evidence="21" id="KW-0511">Multifunctional enzyme</keyword>
<evidence type="ECO:0000256" key="11">
    <source>
        <dbReference type="ARBA" id="ARBA00022676"/>
    </source>
</evidence>
<dbReference type="GO" id="GO:0030288">
    <property type="term" value="C:outer membrane-bounded periplasmic space"/>
    <property type="evidence" value="ECO:0007669"/>
    <property type="project" value="TreeGrafter"/>
</dbReference>
<evidence type="ECO:0000256" key="1">
    <source>
        <dbReference type="ARBA" id="ARBA00004249"/>
    </source>
</evidence>
<dbReference type="Pfam" id="PF00912">
    <property type="entry name" value="Transgly"/>
    <property type="match status" value="1"/>
</dbReference>
<keyword evidence="13 27" id="KW-0812">Transmembrane</keyword>
<gene>
    <name evidence="31" type="ORF">JCM17845_07350</name>
</gene>
<dbReference type="SUPFAM" id="SSF50249">
    <property type="entry name" value="Nucleic acid-binding proteins"/>
    <property type="match status" value="1"/>
</dbReference>
<keyword evidence="19 27" id="KW-0472">Membrane</keyword>
<protein>
    <recommendedName>
        <fullName evidence="6">Penicillin-binding protein 1A</fullName>
        <ecNumber evidence="24">2.4.99.28</ecNumber>
        <ecNumber evidence="5">3.4.16.4</ecNumber>
    </recommendedName>
</protein>
<evidence type="ECO:0000256" key="22">
    <source>
        <dbReference type="ARBA" id="ARBA00023316"/>
    </source>
</evidence>
<dbReference type="GO" id="GO:0046677">
    <property type="term" value="P:response to antibiotic"/>
    <property type="evidence" value="ECO:0007669"/>
    <property type="project" value="UniProtKB-KW"/>
</dbReference>
<evidence type="ECO:0000256" key="23">
    <source>
        <dbReference type="ARBA" id="ARBA00034000"/>
    </source>
</evidence>
<evidence type="ECO:0000256" key="2">
    <source>
        <dbReference type="ARBA" id="ARBA00004752"/>
    </source>
</evidence>
<keyword evidence="20" id="KW-0046">Antibiotic resistance</keyword>
<keyword evidence="9" id="KW-0121">Carboxypeptidase</keyword>
<comment type="pathway">
    <text evidence="2">Cell wall biogenesis; peptidoglycan biosynthesis.</text>
</comment>
<evidence type="ECO:0000256" key="20">
    <source>
        <dbReference type="ARBA" id="ARBA00023251"/>
    </source>
</evidence>
<dbReference type="InterPro" id="IPR001460">
    <property type="entry name" value="PCN-bd_Tpept"/>
</dbReference>
<sequence length="826" mass="90760">MSRKKRIIVWSLAGTGVLFFLGLLLVGGAVLFALMTYGRDLPDYTQLADYEPPVMTRVHAGDGSLVTEFATEKRLFIPIDVVPKQIIHAFLSAEDKNFYHHPGVDFFGIARAMATNVRNVLTNRRPVGASTITQQVAKNFLLTNEVSYERKIKEAILAFRIERAFSKDRILELYLNEILFGYGSYGLAAASLNYFDKSVDELTLAESAYLAALPKAPYNYHPIRRKGAAIARRNWVLSQMEENGYISKEEMREAQAAPLDVRPRSGEASFRADYFEEAVRRQLAQDYGSKKLYGGGLSVRTTLEPKLQAIAEKALRDGLIAYDRRHGWRGAITSRSIEGDWVTRLSNVPTPLGIESWRLALVHDVRAEGAVVGLTDGSYGFIPFSEMAWARRWLPGERVTHPPEDPDQVLKTGDVIAVERLADQSEQMRLDSFFTEDGRPVGLVASYGLRQVPNIEGALVALDPHTGRVLALVGGFDFTASQFNRATQAHRQPGSAFKPFVYAAALEQGFTPSSLVLDAPFVIDQGDGQGKWKPRNSSNRFYGPSTLRLGLEKSRNLMTVRVAQYIGMGRVMDLARRFGLDVGMEPNLAHALGAGEVTPLDLTAAYAMLVNGGKKIEPTLIDRIQDRYGKTIMRHDMRPCTGCEAEAWEGQAPPDLPDNREQIIDPRIAYQVTHMLEGVVERGTGRRIRSLGIPLAGKTGTTNESFDTWFVGFAPDLAVGVFVGFDRPRSLGPGEEGSSAAAPIFKDFMAGAFEGKTGIPFRIPEGVRLVRVDAQTGVPARPGDNNVILEAFIPGTEPVPGQVAVLDGPGSLALDGRLRKGTGGLY</sequence>
<evidence type="ECO:0000256" key="26">
    <source>
        <dbReference type="ARBA" id="ARBA00060592"/>
    </source>
</evidence>
<dbReference type="EC" id="2.4.99.28" evidence="24"/>
<dbReference type="Gene3D" id="1.10.3810.10">
    <property type="entry name" value="Biosynthetic peptidoglycan transglycosylase-like"/>
    <property type="match status" value="1"/>
</dbReference>
<evidence type="ECO:0000259" key="30">
    <source>
        <dbReference type="Pfam" id="PF17092"/>
    </source>
</evidence>
<comment type="caution">
    <text evidence="31">The sequence shown here is derived from an EMBL/GenBank/DDBJ whole genome shotgun (WGS) entry which is preliminary data.</text>
</comment>
<evidence type="ECO:0000313" key="31">
    <source>
        <dbReference type="EMBL" id="GER00112.1"/>
    </source>
</evidence>
<feature type="domain" description="Penicillin-binding protein transpeptidase" evidence="28">
    <location>
        <begin position="457"/>
        <end position="749"/>
    </location>
</feature>
<evidence type="ECO:0000313" key="32">
    <source>
        <dbReference type="Proteomes" id="UP000325187"/>
    </source>
</evidence>
<dbReference type="InterPro" id="IPR031376">
    <property type="entry name" value="PCB_OB"/>
</dbReference>
<keyword evidence="11" id="KW-0328">Glycosyltransferase</keyword>
<evidence type="ECO:0000256" key="13">
    <source>
        <dbReference type="ARBA" id="ARBA00022692"/>
    </source>
</evidence>
<dbReference type="NCBIfam" id="TIGR02074">
    <property type="entry name" value="PBP_1a_fam"/>
    <property type="match status" value="1"/>
</dbReference>
<dbReference type="SUPFAM" id="SSF56601">
    <property type="entry name" value="beta-lactamase/transpeptidase-like"/>
    <property type="match status" value="1"/>
</dbReference>
<keyword evidence="22" id="KW-0961">Cell wall biogenesis/degradation</keyword>
<keyword evidence="12" id="KW-0808">Transferase</keyword>
<dbReference type="SUPFAM" id="SSF53955">
    <property type="entry name" value="Lysozyme-like"/>
    <property type="match status" value="1"/>
</dbReference>
<comment type="similarity">
    <text evidence="4">In the N-terminal section; belongs to the glycosyltransferase 51 family.</text>
</comment>
<evidence type="ECO:0000256" key="7">
    <source>
        <dbReference type="ARBA" id="ARBA00022475"/>
    </source>
</evidence>
<proteinExistence type="inferred from homology"/>
<dbReference type="EC" id="3.4.16.4" evidence="5"/>
<comment type="subcellular location">
    <subcellularLocation>
        <location evidence="1">Cell inner membrane</location>
        <topology evidence="1">Single-pass type II membrane protein</topology>
    </subcellularLocation>
</comment>
<dbReference type="InterPro" id="IPR001264">
    <property type="entry name" value="Glyco_trans_51"/>
</dbReference>
<evidence type="ECO:0000256" key="10">
    <source>
        <dbReference type="ARBA" id="ARBA00022670"/>
    </source>
</evidence>
<feature type="transmembrane region" description="Helical" evidence="27">
    <location>
        <begin position="7"/>
        <end position="35"/>
    </location>
</feature>
<dbReference type="InterPro" id="IPR012340">
    <property type="entry name" value="NA-bd_OB-fold"/>
</dbReference>
<dbReference type="Pfam" id="PF17092">
    <property type="entry name" value="PCB_OB"/>
    <property type="match status" value="1"/>
</dbReference>
<evidence type="ECO:0000259" key="28">
    <source>
        <dbReference type="Pfam" id="PF00905"/>
    </source>
</evidence>
<evidence type="ECO:0000256" key="24">
    <source>
        <dbReference type="ARBA" id="ARBA00044770"/>
    </source>
</evidence>
<dbReference type="GO" id="GO:0071555">
    <property type="term" value="P:cell wall organization"/>
    <property type="evidence" value="ECO:0007669"/>
    <property type="project" value="UniProtKB-KW"/>
</dbReference>
<evidence type="ECO:0000256" key="27">
    <source>
        <dbReference type="SAM" id="Phobius"/>
    </source>
</evidence>
<evidence type="ECO:0000256" key="3">
    <source>
        <dbReference type="ARBA" id="ARBA00007090"/>
    </source>
</evidence>
<evidence type="ECO:0000256" key="15">
    <source>
        <dbReference type="ARBA" id="ARBA00022960"/>
    </source>
</evidence>
<name>A0A5A7MW06_9PROT</name>
<keyword evidence="17" id="KW-0573">Peptidoglycan synthesis</keyword>
<evidence type="ECO:0000256" key="19">
    <source>
        <dbReference type="ARBA" id="ARBA00023136"/>
    </source>
</evidence>
<keyword evidence="7" id="KW-1003">Cell membrane</keyword>
<dbReference type="GO" id="GO:0008955">
    <property type="term" value="F:peptidoglycan glycosyltransferase activity"/>
    <property type="evidence" value="ECO:0007669"/>
    <property type="project" value="UniProtKB-EC"/>
</dbReference>
<dbReference type="GO" id="GO:0009252">
    <property type="term" value="P:peptidoglycan biosynthetic process"/>
    <property type="evidence" value="ECO:0007669"/>
    <property type="project" value="UniProtKB-UniPathway"/>
</dbReference>
<keyword evidence="15" id="KW-0133">Cell shape</keyword>
<dbReference type="GO" id="GO:0008658">
    <property type="term" value="F:penicillin binding"/>
    <property type="evidence" value="ECO:0007669"/>
    <property type="project" value="InterPro"/>
</dbReference>